<name>A0AAW1VJ78_RUBAR</name>
<sequence>MPSPFIHSRLHLQSLCPQTSRCHFTRPRPPSTSKLPSSASLSDDACTTKPLVRILRPPSIPQSSTEDHEANLTTVDPFAGLVNRRHHRSAPSSPASLCSARTARAFIQGRRSPQHLAIVAPHLTAPSSPKSIKATPHRSP</sequence>
<dbReference type="EMBL" id="JBEDUW010000348">
    <property type="protein sequence ID" value="KAK9900966.1"/>
    <property type="molecule type" value="Genomic_DNA"/>
</dbReference>
<gene>
    <name evidence="2" type="ORF">M0R45_002366</name>
</gene>
<evidence type="ECO:0000313" key="3">
    <source>
        <dbReference type="Proteomes" id="UP001457282"/>
    </source>
</evidence>
<evidence type="ECO:0000313" key="2">
    <source>
        <dbReference type="EMBL" id="KAK9900966.1"/>
    </source>
</evidence>
<proteinExistence type="predicted"/>
<accession>A0AAW1VJ78</accession>
<feature type="compositionally biased region" description="Low complexity" evidence="1">
    <location>
        <begin position="31"/>
        <end position="44"/>
    </location>
</feature>
<protein>
    <submittedName>
        <fullName evidence="2">Uncharacterized protein</fullName>
    </submittedName>
</protein>
<dbReference type="AlphaFoldDB" id="A0AAW1VJ78"/>
<feature type="region of interest" description="Disordered" evidence="1">
    <location>
        <begin position="21"/>
        <end position="44"/>
    </location>
</feature>
<reference evidence="2 3" key="1">
    <citation type="journal article" date="2023" name="G3 (Bethesda)">
        <title>A chromosome-length genome assembly and annotation of blackberry (Rubus argutus, cv. 'Hillquist').</title>
        <authorList>
            <person name="Bruna T."/>
            <person name="Aryal R."/>
            <person name="Dudchenko O."/>
            <person name="Sargent D.J."/>
            <person name="Mead D."/>
            <person name="Buti M."/>
            <person name="Cavallini A."/>
            <person name="Hytonen T."/>
            <person name="Andres J."/>
            <person name="Pham M."/>
            <person name="Weisz D."/>
            <person name="Mascagni F."/>
            <person name="Usai G."/>
            <person name="Natali L."/>
            <person name="Bassil N."/>
            <person name="Fernandez G.E."/>
            <person name="Lomsadze A."/>
            <person name="Armour M."/>
            <person name="Olukolu B."/>
            <person name="Poorten T."/>
            <person name="Britton C."/>
            <person name="Davik J."/>
            <person name="Ashrafi H."/>
            <person name="Aiden E.L."/>
            <person name="Borodovsky M."/>
            <person name="Worthington M."/>
        </authorList>
    </citation>
    <scope>NUCLEOTIDE SEQUENCE [LARGE SCALE GENOMIC DNA]</scope>
    <source>
        <strain evidence="2">PI 553951</strain>
    </source>
</reference>
<evidence type="ECO:0000256" key="1">
    <source>
        <dbReference type="SAM" id="MobiDB-lite"/>
    </source>
</evidence>
<organism evidence="2 3">
    <name type="scientific">Rubus argutus</name>
    <name type="common">Southern blackberry</name>
    <dbReference type="NCBI Taxonomy" id="59490"/>
    <lineage>
        <taxon>Eukaryota</taxon>
        <taxon>Viridiplantae</taxon>
        <taxon>Streptophyta</taxon>
        <taxon>Embryophyta</taxon>
        <taxon>Tracheophyta</taxon>
        <taxon>Spermatophyta</taxon>
        <taxon>Magnoliopsida</taxon>
        <taxon>eudicotyledons</taxon>
        <taxon>Gunneridae</taxon>
        <taxon>Pentapetalae</taxon>
        <taxon>rosids</taxon>
        <taxon>fabids</taxon>
        <taxon>Rosales</taxon>
        <taxon>Rosaceae</taxon>
        <taxon>Rosoideae</taxon>
        <taxon>Rosoideae incertae sedis</taxon>
        <taxon>Rubus</taxon>
    </lineage>
</organism>
<dbReference type="Proteomes" id="UP001457282">
    <property type="component" value="Unassembled WGS sequence"/>
</dbReference>
<feature type="region of interest" description="Disordered" evidence="1">
    <location>
        <begin position="117"/>
        <end position="140"/>
    </location>
</feature>
<keyword evidence="3" id="KW-1185">Reference proteome</keyword>
<comment type="caution">
    <text evidence="2">The sequence shown here is derived from an EMBL/GenBank/DDBJ whole genome shotgun (WGS) entry which is preliminary data.</text>
</comment>